<dbReference type="GO" id="GO:0003723">
    <property type="term" value="F:RNA binding"/>
    <property type="evidence" value="ECO:0007669"/>
    <property type="project" value="TreeGrafter"/>
</dbReference>
<dbReference type="Gene3D" id="1.25.40.20">
    <property type="entry name" value="Ankyrin repeat-containing domain"/>
    <property type="match status" value="1"/>
</dbReference>
<reference evidence="4 5" key="1">
    <citation type="submission" date="2014-12" db="EMBL/GenBank/DDBJ databases">
        <title>16Stimator: statistical estimation of ribosomal gene copy numbers from draft genome assemblies.</title>
        <authorList>
            <person name="Perisin M.A."/>
            <person name="Vetter M."/>
            <person name="Gilbert J.A."/>
            <person name="Bergelson J."/>
        </authorList>
    </citation>
    <scope>NUCLEOTIDE SEQUENCE [LARGE SCALE GENOMIC DNA]</scope>
    <source>
        <strain evidence="4 5">MEJ076</strain>
    </source>
</reference>
<evidence type="ECO:0000256" key="3">
    <source>
        <dbReference type="PROSITE-ProRule" id="PRU00023"/>
    </source>
</evidence>
<organism evidence="4 5">
    <name type="scientific">Agrobacterium tumefaciens</name>
    <dbReference type="NCBI Taxonomy" id="358"/>
    <lineage>
        <taxon>Bacteria</taxon>
        <taxon>Pseudomonadati</taxon>
        <taxon>Pseudomonadota</taxon>
        <taxon>Alphaproteobacteria</taxon>
        <taxon>Hyphomicrobiales</taxon>
        <taxon>Rhizobiaceae</taxon>
        <taxon>Rhizobium/Agrobacterium group</taxon>
        <taxon>Agrobacterium</taxon>
        <taxon>Agrobacterium tumefaciens complex</taxon>
    </lineage>
</organism>
<comment type="caution">
    <text evidence="4">The sequence shown here is derived from an EMBL/GenBank/DDBJ whole genome shotgun (WGS) entry which is preliminary data.</text>
</comment>
<dbReference type="EMBL" id="JXQV01000054">
    <property type="protein sequence ID" value="KIP97652.1"/>
    <property type="molecule type" value="Genomic_DNA"/>
</dbReference>
<dbReference type="InterPro" id="IPR002110">
    <property type="entry name" value="Ankyrin_rpt"/>
</dbReference>
<feature type="repeat" description="ANK" evidence="3">
    <location>
        <begin position="44"/>
        <end position="76"/>
    </location>
</feature>
<protein>
    <submittedName>
        <fullName evidence="4">Uncharacterized protein</fullName>
    </submittedName>
</protein>
<dbReference type="PRINTS" id="PR01415">
    <property type="entry name" value="ANKYRIN"/>
</dbReference>
<dbReference type="GO" id="GO:0006396">
    <property type="term" value="P:RNA processing"/>
    <property type="evidence" value="ECO:0007669"/>
    <property type="project" value="TreeGrafter"/>
</dbReference>
<name>A0A0D0IWQ9_AGRTU</name>
<dbReference type="SMART" id="SM00248">
    <property type="entry name" value="ANK"/>
    <property type="match status" value="3"/>
</dbReference>
<dbReference type="PROSITE" id="PS50297">
    <property type="entry name" value="ANK_REP_REGION"/>
    <property type="match status" value="1"/>
</dbReference>
<gene>
    <name evidence="4" type="ORF">RU07_23930</name>
</gene>
<dbReference type="Pfam" id="PF12796">
    <property type="entry name" value="Ank_2"/>
    <property type="match status" value="1"/>
</dbReference>
<dbReference type="PROSITE" id="PS50088">
    <property type="entry name" value="ANK_REPEAT"/>
    <property type="match status" value="1"/>
</dbReference>
<dbReference type="AlphaFoldDB" id="A0A0D0IWQ9"/>
<evidence type="ECO:0000256" key="2">
    <source>
        <dbReference type="ARBA" id="ARBA00023043"/>
    </source>
</evidence>
<dbReference type="Proteomes" id="UP000035017">
    <property type="component" value="Unassembled WGS sequence"/>
</dbReference>
<evidence type="ECO:0000313" key="5">
    <source>
        <dbReference type="Proteomes" id="UP000035017"/>
    </source>
</evidence>
<proteinExistence type="predicted"/>
<sequence>MEKKRANVDDYCRNALWYHAADGNYEALDAELRCADSRSAADQYGFTTLHVAAQNGHLDIVRRLIAAHAEVNAVDRHGKGPLWTASRQASLAIAVELSFEIVALLLSNGADPHHLNNAVRSPCFWAAGSSRHRETYTTAGVPLLSGCMYLRDFI</sequence>
<dbReference type="SUPFAM" id="SSF48403">
    <property type="entry name" value="Ankyrin repeat"/>
    <property type="match status" value="1"/>
</dbReference>
<evidence type="ECO:0000256" key="1">
    <source>
        <dbReference type="ARBA" id="ARBA00022737"/>
    </source>
</evidence>
<accession>A0A0D0IWQ9</accession>
<keyword evidence="1" id="KW-0677">Repeat</keyword>
<evidence type="ECO:0000313" key="4">
    <source>
        <dbReference type="EMBL" id="KIP97652.1"/>
    </source>
</evidence>
<dbReference type="PANTHER" id="PTHR24141">
    <property type="entry name" value="2-5A-DEPENDENT RIBONUCLEASE"/>
    <property type="match status" value="1"/>
</dbReference>
<keyword evidence="2 3" id="KW-0040">ANK repeat</keyword>
<dbReference type="PANTHER" id="PTHR24141:SF1">
    <property type="entry name" value="2-5A-DEPENDENT RIBONUCLEASE"/>
    <property type="match status" value="1"/>
</dbReference>
<dbReference type="InterPro" id="IPR036770">
    <property type="entry name" value="Ankyrin_rpt-contain_sf"/>
</dbReference>
<dbReference type="GO" id="GO:0004540">
    <property type="term" value="F:RNA nuclease activity"/>
    <property type="evidence" value="ECO:0007669"/>
    <property type="project" value="TreeGrafter"/>
</dbReference>